<feature type="non-terminal residue" evidence="1">
    <location>
        <position position="1"/>
    </location>
</feature>
<name>A0ACA9M801_9GLOM</name>
<evidence type="ECO:0000313" key="1">
    <source>
        <dbReference type="EMBL" id="CAG8575985.1"/>
    </source>
</evidence>
<sequence length="161" mass="18703">PTDQEYYSKKSSIQISKPVQKCYNEDEDYLLKIQWEELSKTNIKPSPITTYNHTIITDNTPVTEEPSAQDLNIKKVLHQTDAPKNRSRLKKEKKNKKIMTLGLCTIIVFLMIIRWLSHKENNKILYLPIPGIKESFSSKIATNNLPEGHLKVKDRLVNIRN</sequence>
<dbReference type="Proteomes" id="UP000789860">
    <property type="component" value="Unassembled WGS sequence"/>
</dbReference>
<protein>
    <submittedName>
        <fullName evidence="1">5800_t:CDS:1</fullName>
    </submittedName>
</protein>
<accession>A0ACA9M801</accession>
<keyword evidence="2" id="KW-1185">Reference proteome</keyword>
<evidence type="ECO:0000313" key="2">
    <source>
        <dbReference type="Proteomes" id="UP000789860"/>
    </source>
</evidence>
<organism evidence="1 2">
    <name type="scientific">Scutellospora calospora</name>
    <dbReference type="NCBI Taxonomy" id="85575"/>
    <lineage>
        <taxon>Eukaryota</taxon>
        <taxon>Fungi</taxon>
        <taxon>Fungi incertae sedis</taxon>
        <taxon>Mucoromycota</taxon>
        <taxon>Glomeromycotina</taxon>
        <taxon>Glomeromycetes</taxon>
        <taxon>Diversisporales</taxon>
        <taxon>Gigasporaceae</taxon>
        <taxon>Scutellospora</taxon>
    </lineage>
</organism>
<proteinExistence type="predicted"/>
<reference evidence="1" key="1">
    <citation type="submission" date="2021-06" db="EMBL/GenBank/DDBJ databases">
        <authorList>
            <person name="Kallberg Y."/>
            <person name="Tangrot J."/>
            <person name="Rosling A."/>
        </authorList>
    </citation>
    <scope>NUCLEOTIDE SEQUENCE</scope>
    <source>
        <strain evidence="1">AU212A</strain>
    </source>
</reference>
<comment type="caution">
    <text evidence="1">The sequence shown here is derived from an EMBL/GenBank/DDBJ whole genome shotgun (WGS) entry which is preliminary data.</text>
</comment>
<gene>
    <name evidence="1" type="ORF">SCALOS_LOCUS6020</name>
</gene>
<dbReference type="EMBL" id="CAJVPM010010758">
    <property type="protein sequence ID" value="CAG8575985.1"/>
    <property type="molecule type" value="Genomic_DNA"/>
</dbReference>